<keyword evidence="5" id="KW-0297">G-protein coupled receptor</keyword>
<proteinExistence type="predicted"/>
<sequence>MSNSNSSLLQAGEGGLLPDQHQEFNILQLSRRAAPEQPGLNFTAIIALQPSTTILIPIIMFSVGLIGNIIALGVYYCSSSWHRSTAFYGILRGFFITSIIGYLSVYPIMIAVHINGLHWIGGSRLCDFHGFCVLSFGMSLAYMTGILGFERFLAACRPVTYNRKVEPRKIPFVLVLLWVVSIFTGILPLVGFGRITLQYPSTWCFIDWRDEETVGRLFSSVLATIIVAVILLVIVSLFAAAIGALHRTIKKCKDTTADKDNERGRYSLTLTIDDNSHRIPRRFFAADRALLWATIQYILQASGFLVCYIPIVMRIISNVSGQPLNNFKNMAAMHWAEFYPAFCPWLYILCHEQIWMRLTCRQPAYRDVPYSRQSLRRRSTRNRRSSSRGHDCIREASVRSPRESLSMGTSNHVNVVMHDHVDGYAVDSRQESSSREEEPVRGRSARKKLDFIKEDDASNGRSPQSPSAANSPVGLPTLPTKTSPPGKVRSLSSSSTVSSSRSPTKAAPRSPSSSSTASIPNSHRSPSASSEPSLPKSPRTDTPRSPTAVSSPPSSITDPLISSTPKTKLVVTNSFPVANGPMIQNHVNATRSKSSAASTTGGSRRNKKGEYSRVPTEPTDSVPPANVVSRRSTFAKAGRKESSI</sequence>
<dbReference type="Proteomes" id="UP000007110">
    <property type="component" value="Unassembled WGS sequence"/>
</dbReference>
<feature type="compositionally biased region" description="Low complexity" evidence="10">
    <location>
        <begin position="589"/>
        <end position="603"/>
    </location>
</feature>
<organism evidence="13 14">
    <name type="scientific">Strongylocentrotus purpuratus</name>
    <name type="common">Purple sea urchin</name>
    <dbReference type="NCBI Taxonomy" id="7668"/>
    <lineage>
        <taxon>Eukaryota</taxon>
        <taxon>Metazoa</taxon>
        <taxon>Echinodermata</taxon>
        <taxon>Eleutherozoa</taxon>
        <taxon>Echinozoa</taxon>
        <taxon>Echinoidea</taxon>
        <taxon>Euechinoidea</taxon>
        <taxon>Echinacea</taxon>
        <taxon>Camarodonta</taxon>
        <taxon>Echinidea</taxon>
        <taxon>Strongylocentrotidae</taxon>
        <taxon>Strongylocentrotus</taxon>
    </lineage>
</organism>
<keyword evidence="4 11" id="KW-1133">Transmembrane helix</keyword>
<keyword evidence="8" id="KW-0325">Glycoprotein</keyword>
<keyword evidence="14" id="KW-1185">Reference proteome</keyword>
<dbReference type="EnsemblMetazoa" id="XM_011674088">
    <property type="protein sequence ID" value="XP_011672390"/>
    <property type="gene ID" value="LOC105442196"/>
</dbReference>
<evidence type="ECO:0000256" key="2">
    <source>
        <dbReference type="ARBA" id="ARBA00022475"/>
    </source>
</evidence>
<keyword evidence="9" id="KW-0807">Transducer</keyword>
<evidence type="ECO:0000256" key="10">
    <source>
        <dbReference type="SAM" id="MobiDB-lite"/>
    </source>
</evidence>
<evidence type="ECO:0000313" key="13">
    <source>
        <dbReference type="EnsemblMetazoa" id="XP_011672390"/>
    </source>
</evidence>
<feature type="compositionally biased region" description="Basic and acidic residues" evidence="10">
    <location>
        <begin position="426"/>
        <end position="458"/>
    </location>
</feature>
<dbReference type="SUPFAM" id="SSF81321">
    <property type="entry name" value="Family A G protein-coupled receptor-like"/>
    <property type="match status" value="1"/>
</dbReference>
<feature type="compositionally biased region" description="Basic residues" evidence="10">
    <location>
        <begin position="374"/>
        <end position="387"/>
    </location>
</feature>
<dbReference type="KEGG" id="spu:105442196"/>
<dbReference type="OrthoDB" id="5959154at2759"/>
<feature type="region of interest" description="Disordered" evidence="10">
    <location>
        <begin position="426"/>
        <end position="644"/>
    </location>
</feature>
<dbReference type="GO" id="GO:0006954">
    <property type="term" value="P:inflammatory response"/>
    <property type="evidence" value="ECO:0000318"/>
    <property type="project" value="GO_Central"/>
</dbReference>
<comment type="subcellular location">
    <subcellularLocation>
        <location evidence="1">Cell membrane</location>
        <topology evidence="1">Multi-pass membrane protein</topology>
    </subcellularLocation>
</comment>
<dbReference type="Pfam" id="PF00001">
    <property type="entry name" value="7tm_1"/>
    <property type="match status" value="1"/>
</dbReference>
<evidence type="ECO:0000256" key="6">
    <source>
        <dbReference type="ARBA" id="ARBA00023136"/>
    </source>
</evidence>
<feature type="compositionally biased region" description="Polar residues" evidence="10">
    <location>
        <begin position="459"/>
        <end position="470"/>
    </location>
</feature>
<reference evidence="13" key="2">
    <citation type="submission" date="2021-01" db="UniProtKB">
        <authorList>
            <consortium name="EnsemblMetazoa"/>
        </authorList>
    </citation>
    <scope>IDENTIFICATION</scope>
</reference>
<dbReference type="GO" id="GO:0007204">
    <property type="term" value="P:positive regulation of cytosolic calcium ion concentration"/>
    <property type="evidence" value="ECO:0000318"/>
    <property type="project" value="GO_Central"/>
</dbReference>
<keyword evidence="6 11" id="KW-0472">Membrane</keyword>
<accession>A0A7M7HM10</accession>
<evidence type="ECO:0000256" key="8">
    <source>
        <dbReference type="ARBA" id="ARBA00023180"/>
    </source>
</evidence>
<evidence type="ECO:0000256" key="7">
    <source>
        <dbReference type="ARBA" id="ARBA00023170"/>
    </source>
</evidence>
<feature type="compositionally biased region" description="Polar residues" evidence="10">
    <location>
        <begin position="543"/>
        <end position="576"/>
    </location>
</feature>
<evidence type="ECO:0000256" key="11">
    <source>
        <dbReference type="SAM" id="Phobius"/>
    </source>
</evidence>
<evidence type="ECO:0000256" key="5">
    <source>
        <dbReference type="ARBA" id="ARBA00023040"/>
    </source>
</evidence>
<dbReference type="RefSeq" id="XP_011672390.1">
    <property type="nucleotide sequence ID" value="XM_011674088.2"/>
</dbReference>
<feature type="transmembrane region" description="Helical" evidence="11">
    <location>
        <begin position="289"/>
        <end position="311"/>
    </location>
</feature>
<keyword evidence="3 11" id="KW-0812">Transmembrane</keyword>
<feature type="transmembrane region" description="Helical" evidence="11">
    <location>
        <begin position="54"/>
        <end position="77"/>
    </location>
</feature>
<feature type="transmembrane region" description="Helical" evidence="11">
    <location>
        <begin position="170"/>
        <end position="197"/>
    </location>
</feature>
<dbReference type="AlphaFoldDB" id="A0A7M7HM10"/>
<dbReference type="InParanoid" id="A0A7M7HM10"/>
<feature type="region of interest" description="Disordered" evidence="10">
    <location>
        <begin position="372"/>
        <end position="409"/>
    </location>
</feature>
<feature type="compositionally biased region" description="Low complexity" evidence="10">
    <location>
        <begin position="488"/>
        <end position="537"/>
    </location>
</feature>
<evidence type="ECO:0000256" key="3">
    <source>
        <dbReference type="ARBA" id="ARBA00022692"/>
    </source>
</evidence>
<dbReference type="OMA" id="ILCHEQI"/>
<evidence type="ECO:0000256" key="1">
    <source>
        <dbReference type="ARBA" id="ARBA00004651"/>
    </source>
</evidence>
<dbReference type="InterPro" id="IPR008365">
    <property type="entry name" value="Prostanoid_rcpt"/>
</dbReference>
<dbReference type="InterPro" id="IPR000276">
    <property type="entry name" value="GPCR_Rhodpsn"/>
</dbReference>
<dbReference type="PANTHER" id="PTHR11866:SF16">
    <property type="entry name" value="PROSTAGLANDIN E2 RECEPTOR EP4 SUBTYPE-LIKE PROTEIN"/>
    <property type="match status" value="1"/>
</dbReference>
<feature type="transmembrane region" description="Helical" evidence="11">
    <location>
        <begin position="89"/>
        <end position="108"/>
    </location>
</feature>
<feature type="transmembrane region" description="Helical" evidence="11">
    <location>
        <begin position="217"/>
        <end position="245"/>
    </location>
</feature>
<dbReference type="PANTHER" id="PTHR11866">
    <property type="entry name" value="G-PROTEIN COUPLED RECEPTOR FAMILY 1 MEMBER"/>
    <property type="match status" value="1"/>
</dbReference>
<protein>
    <recommendedName>
        <fullName evidence="12">G-protein coupled receptors family 1 profile domain-containing protein</fullName>
    </recommendedName>
</protein>
<keyword evidence="7" id="KW-0675">Receptor</keyword>
<feature type="compositionally biased region" description="Basic and acidic residues" evidence="10">
    <location>
        <begin position="388"/>
        <end position="402"/>
    </location>
</feature>
<feature type="transmembrane region" description="Helical" evidence="11">
    <location>
        <begin position="128"/>
        <end position="149"/>
    </location>
</feature>
<keyword evidence="2" id="KW-1003">Cell membrane</keyword>
<feature type="domain" description="G-protein coupled receptors family 1 profile" evidence="12">
    <location>
        <begin position="67"/>
        <end position="347"/>
    </location>
</feature>
<dbReference type="Gene3D" id="1.20.1070.10">
    <property type="entry name" value="Rhodopsin 7-helix transmembrane proteins"/>
    <property type="match status" value="1"/>
</dbReference>
<dbReference type="PRINTS" id="PR01788">
    <property type="entry name" value="PROSTANOIDR"/>
</dbReference>
<reference evidence="14" key="1">
    <citation type="submission" date="2015-02" db="EMBL/GenBank/DDBJ databases">
        <title>Genome sequencing for Strongylocentrotus purpuratus.</title>
        <authorList>
            <person name="Murali S."/>
            <person name="Liu Y."/>
            <person name="Vee V."/>
            <person name="English A."/>
            <person name="Wang M."/>
            <person name="Skinner E."/>
            <person name="Han Y."/>
            <person name="Muzny D.M."/>
            <person name="Worley K.C."/>
            <person name="Gibbs R.A."/>
        </authorList>
    </citation>
    <scope>NUCLEOTIDE SEQUENCE</scope>
</reference>
<name>A0A7M7HM10_STRPU</name>
<dbReference type="InterPro" id="IPR017452">
    <property type="entry name" value="GPCR_Rhodpsn_7TM"/>
</dbReference>
<evidence type="ECO:0000313" key="14">
    <source>
        <dbReference type="Proteomes" id="UP000007110"/>
    </source>
</evidence>
<evidence type="ECO:0000256" key="9">
    <source>
        <dbReference type="ARBA" id="ARBA00023224"/>
    </source>
</evidence>
<evidence type="ECO:0000259" key="12">
    <source>
        <dbReference type="PROSITE" id="PS50262"/>
    </source>
</evidence>
<dbReference type="GO" id="GO:0007189">
    <property type="term" value="P:adenylate cyclase-activating G protein-coupled receptor signaling pathway"/>
    <property type="evidence" value="ECO:0000318"/>
    <property type="project" value="GO_Central"/>
</dbReference>
<dbReference type="GO" id="GO:0004930">
    <property type="term" value="F:G protein-coupled receptor activity"/>
    <property type="evidence" value="ECO:0007669"/>
    <property type="project" value="UniProtKB-KW"/>
</dbReference>
<dbReference type="PROSITE" id="PS50262">
    <property type="entry name" value="G_PROTEIN_RECEP_F1_2"/>
    <property type="match status" value="1"/>
</dbReference>
<dbReference type="GO" id="GO:0005886">
    <property type="term" value="C:plasma membrane"/>
    <property type="evidence" value="ECO:0000318"/>
    <property type="project" value="GO_Central"/>
</dbReference>
<evidence type="ECO:0000256" key="4">
    <source>
        <dbReference type="ARBA" id="ARBA00022989"/>
    </source>
</evidence>
<dbReference type="GeneID" id="105442196"/>